<evidence type="ECO:0000313" key="3">
    <source>
        <dbReference type="Proteomes" id="UP000001805"/>
    </source>
</evidence>
<dbReference type="VEuPathDB" id="FungiDB:NCU16641"/>
<dbReference type="GeneID" id="23569570"/>
<proteinExistence type="predicted"/>
<reference evidence="2 3" key="1">
    <citation type="journal article" date="2003" name="Nature">
        <title>The genome sequence of the filamentous fungus Neurospora crassa.</title>
        <authorList>
            <person name="Galagan J.E."/>
            <person name="Calvo S.E."/>
            <person name="Borkovich K.A."/>
            <person name="Selker E.U."/>
            <person name="Read N.D."/>
            <person name="Jaffe D."/>
            <person name="FitzHugh W."/>
            <person name="Ma L.J."/>
            <person name="Smirnov S."/>
            <person name="Purcell S."/>
            <person name="Rehman B."/>
            <person name="Elkins T."/>
            <person name="Engels R."/>
            <person name="Wang S."/>
            <person name="Nielsen C.B."/>
            <person name="Butler J."/>
            <person name="Endrizzi M."/>
            <person name="Qui D."/>
            <person name="Ianakiev P."/>
            <person name="Bell-Pedersen D."/>
            <person name="Nelson M.A."/>
            <person name="Werner-Washburne M."/>
            <person name="Selitrennikoff C.P."/>
            <person name="Kinsey J.A."/>
            <person name="Braun E.L."/>
            <person name="Zelter A."/>
            <person name="Schulte U."/>
            <person name="Kothe G.O."/>
            <person name="Jedd G."/>
            <person name="Mewes W."/>
            <person name="Staben C."/>
            <person name="Marcotte E."/>
            <person name="Greenberg D."/>
            <person name="Roy A."/>
            <person name="Foley K."/>
            <person name="Naylor J."/>
            <person name="Stange-Thomann N."/>
            <person name="Barrett R."/>
            <person name="Gnerre S."/>
            <person name="Kamal M."/>
            <person name="Kamvysselis M."/>
            <person name="Mauceli E."/>
            <person name="Bielke C."/>
            <person name="Rudd S."/>
            <person name="Frishman D."/>
            <person name="Krystofova S."/>
            <person name="Rasmussen C."/>
            <person name="Metzenberg R.L."/>
            <person name="Perkins D.D."/>
            <person name="Kroken S."/>
            <person name="Cogoni C."/>
            <person name="Macino G."/>
            <person name="Catcheside D."/>
            <person name="Li W."/>
            <person name="Pratt R.J."/>
            <person name="Osmani S.A."/>
            <person name="DeSouza C.P."/>
            <person name="Glass L."/>
            <person name="Orbach M.J."/>
            <person name="Berglund J.A."/>
            <person name="Voelker R."/>
            <person name="Yarden O."/>
            <person name="Plamann M."/>
            <person name="Seiler S."/>
            <person name="Dunlap J."/>
            <person name="Radford A."/>
            <person name="Aramayo R."/>
            <person name="Natvig D.O."/>
            <person name="Alex L.A."/>
            <person name="Mannhaupt G."/>
            <person name="Ebbole D.J."/>
            <person name="Freitag M."/>
            <person name="Paulsen I."/>
            <person name="Sachs M.S."/>
            <person name="Lander E.S."/>
            <person name="Nusbaum C."/>
            <person name="Birren B."/>
        </authorList>
    </citation>
    <scope>NUCLEOTIDE SEQUENCE [LARGE SCALE GENOMIC DNA]</scope>
    <source>
        <strain evidence="3">ATCC 24698 / 74-OR23-1A / CBS 708.71 / DSM 1257 / FGSC 987</strain>
    </source>
</reference>
<dbReference type="Proteomes" id="UP000001805">
    <property type="component" value="Chromosome 3, Linkage Group III"/>
</dbReference>
<dbReference type="EMBL" id="CM002238">
    <property type="protein sequence ID" value="ESA43187.1"/>
    <property type="molecule type" value="Genomic_DNA"/>
</dbReference>
<name>U9W304_NEUCR</name>
<sequence length="110" mass="12745">MVTQKALYETKMLDGKKETRRFCAVKADGCKEKRKTERGRETGTRVVGKTQEYGWRRQTHTQAHTDTYTWITFTHELDGHRARIESSLGSSTSTSTSTFTYFRALDLLKF</sequence>
<keyword evidence="3" id="KW-1185">Reference proteome</keyword>
<accession>U9W304</accession>
<evidence type="ECO:0000313" key="2">
    <source>
        <dbReference type="EMBL" id="ESA43187.1"/>
    </source>
</evidence>
<gene>
    <name evidence="2" type="ORF">NCU16641</name>
</gene>
<dbReference type="AlphaFoldDB" id="U9W304"/>
<dbReference type="InParanoid" id="U9W304"/>
<protein>
    <submittedName>
        <fullName evidence="2">Uncharacterized protein</fullName>
    </submittedName>
</protein>
<evidence type="ECO:0000256" key="1">
    <source>
        <dbReference type="SAM" id="MobiDB-lite"/>
    </source>
</evidence>
<dbReference type="KEGG" id="ncr:NCU16641"/>
<dbReference type="RefSeq" id="XP_011394031.1">
    <property type="nucleotide sequence ID" value="XM_011395729.1"/>
</dbReference>
<feature type="compositionally biased region" description="Basic and acidic residues" evidence="1">
    <location>
        <begin position="33"/>
        <end position="43"/>
    </location>
</feature>
<feature type="region of interest" description="Disordered" evidence="1">
    <location>
        <begin position="33"/>
        <end position="55"/>
    </location>
</feature>
<organism evidence="2 3">
    <name type="scientific">Neurospora crassa (strain ATCC 24698 / 74-OR23-1A / CBS 708.71 / DSM 1257 / FGSC 987)</name>
    <dbReference type="NCBI Taxonomy" id="367110"/>
    <lineage>
        <taxon>Eukaryota</taxon>
        <taxon>Fungi</taxon>
        <taxon>Dikarya</taxon>
        <taxon>Ascomycota</taxon>
        <taxon>Pezizomycotina</taxon>
        <taxon>Sordariomycetes</taxon>
        <taxon>Sordariomycetidae</taxon>
        <taxon>Sordariales</taxon>
        <taxon>Sordariaceae</taxon>
        <taxon>Neurospora</taxon>
    </lineage>
</organism>